<dbReference type="InterPro" id="IPR038726">
    <property type="entry name" value="PDDEXK_AddAB-type"/>
</dbReference>
<sequence length="239" mass="27381">MNHPMPLSFSRLSTFEQCPAQFDYLYVSKRVQNQSNEASEYGDRVHKVLEAYGNAMVAGKVATEAAVALEDSLEAKQSLERWGPLVEKITSRNGDKMFEHQMAVNRQLQPVDWFAKDVWIRSIADVLVVDGDTAYCLDYKTGKVKDNPTQLQLFAAMVFWHFPQVTKVKTSFIWLKFDEVTNATYERRFLDALWRALEPRFDKVQEVIDLGVFKTKPSGLCPWCAAKAFCPDARLKGKR</sequence>
<gene>
    <name evidence="2" type="ORF">UFOVP232_70</name>
</gene>
<dbReference type="SUPFAM" id="SSF52980">
    <property type="entry name" value="Restriction endonuclease-like"/>
    <property type="match status" value="1"/>
</dbReference>
<protein>
    <submittedName>
        <fullName evidence="2">PD-(D/E)XK nuclease superfamily</fullName>
    </submittedName>
</protein>
<dbReference type="Gene3D" id="3.90.320.10">
    <property type="match status" value="1"/>
</dbReference>
<name>A0A6J7WTN0_9CAUD</name>
<proteinExistence type="predicted"/>
<organism evidence="2">
    <name type="scientific">uncultured Caudovirales phage</name>
    <dbReference type="NCBI Taxonomy" id="2100421"/>
    <lineage>
        <taxon>Viruses</taxon>
        <taxon>Duplodnaviria</taxon>
        <taxon>Heunggongvirae</taxon>
        <taxon>Uroviricota</taxon>
        <taxon>Caudoviricetes</taxon>
        <taxon>Peduoviridae</taxon>
        <taxon>Maltschvirus</taxon>
        <taxon>Maltschvirus maltsch</taxon>
    </lineage>
</organism>
<dbReference type="Pfam" id="PF12705">
    <property type="entry name" value="PDDEXK_1"/>
    <property type="match status" value="1"/>
</dbReference>
<evidence type="ECO:0000259" key="1">
    <source>
        <dbReference type="Pfam" id="PF12705"/>
    </source>
</evidence>
<dbReference type="EMBL" id="LR798281">
    <property type="protein sequence ID" value="CAB5220168.1"/>
    <property type="molecule type" value="Genomic_DNA"/>
</dbReference>
<reference evidence="2" key="1">
    <citation type="submission" date="2020-05" db="EMBL/GenBank/DDBJ databases">
        <authorList>
            <person name="Chiriac C."/>
            <person name="Salcher M."/>
            <person name="Ghai R."/>
            <person name="Kavagutti S V."/>
        </authorList>
    </citation>
    <scope>NUCLEOTIDE SEQUENCE</scope>
</reference>
<accession>A0A6J7WTN0</accession>
<feature type="domain" description="PD-(D/E)XK endonuclease-like" evidence="1">
    <location>
        <begin position="7"/>
        <end position="231"/>
    </location>
</feature>
<evidence type="ECO:0000313" key="2">
    <source>
        <dbReference type="EMBL" id="CAB5220168.1"/>
    </source>
</evidence>
<dbReference type="InterPro" id="IPR011335">
    <property type="entry name" value="Restrct_endonuc-II-like"/>
</dbReference>
<dbReference type="InterPro" id="IPR011604">
    <property type="entry name" value="PDDEXK-like_dom_sf"/>
</dbReference>